<dbReference type="PIRSF" id="PIRSF016958">
    <property type="entry name" value="DUF858_MeTrfase_lik"/>
    <property type="match status" value="1"/>
</dbReference>
<dbReference type="EC" id="2.1.1.244" evidence="7"/>
<keyword evidence="13" id="KW-1185">Reference proteome</keyword>
<dbReference type="InterPro" id="IPR008576">
    <property type="entry name" value="MeTrfase_NTM1"/>
</dbReference>
<dbReference type="GO" id="GO:0005737">
    <property type="term" value="C:cytoplasm"/>
    <property type="evidence" value="ECO:0007669"/>
    <property type="project" value="TreeGrafter"/>
</dbReference>
<dbReference type="InParanoid" id="A0A3P8WN37"/>
<comment type="catalytic activity">
    <reaction evidence="10">
        <text>N-terminal L-alanyl-L-prolyl-L-lysyl-[protein] + 3 S-adenosyl-L-methionine = N-terminal N,N,N-trimethyl-L-alanyl-L-prolyl-L-lysyl-[protein] + 3 S-adenosyl-L-homocysteine + 3 H(+)</text>
        <dbReference type="Rhea" id="RHEA:54712"/>
        <dbReference type="Rhea" id="RHEA-COMP:13785"/>
        <dbReference type="Rhea" id="RHEA-COMP:13971"/>
        <dbReference type="ChEBI" id="CHEBI:15378"/>
        <dbReference type="ChEBI" id="CHEBI:57856"/>
        <dbReference type="ChEBI" id="CHEBI:59789"/>
        <dbReference type="ChEBI" id="CHEBI:138057"/>
        <dbReference type="ChEBI" id="CHEBI:138315"/>
        <dbReference type="EC" id="2.1.1.244"/>
    </reaction>
</comment>
<evidence type="ECO:0000256" key="3">
    <source>
        <dbReference type="ARBA" id="ARBA00022603"/>
    </source>
</evidence>
<evidence type="ECO:0000256" key="7">
    <source>
        <dbReference type="ARBA" id="ARBA00039112"/>
    </source>
</evidence>
<dbReference type="SUPFAM" id="SSF53335">
    <property type="entry name" value="S-adenosyl-L-methionine-dependent methyltransferases"/>
    <property type="match status" value="1"/>
</dbReference>
<feature type="binding site" evidence="11">
    <location>
        <position position="134"/>
    </location>
    <ligand>
        <name>S-adenosyl-L-methionine</name>
        <dbReference type="ChEBI" id="CHEBI:59789"/>
    </ligand>
</feature>
<dbReference type="AlphaFoldDB" id="A0A3P8WN37"/>
<comment type="similarity">
    <text evidence="2">Belongs to the methyltransferase superfamily. NTM1 family.</text>
</comment>
<dbReference type="GeneID" id="103389150"/>
<dbReference type="FunCoup" id="A0A3P8WN37">
    <property type="interactions" value="1634"/>
</dbReference>
<dbReference type="GO" id="GO:0071885">
    <property type="term" value="F:N-terminal protein N-methyltransferase activity"/>
    <property type="evidence" value="ECO:0007669"/>
    <property type="project" value="UniProtKB-EC"/>
</dbReference>
<dbReference type="Gene3D" id="3.40.50.150">
    <property type="entry name" value="Vaccinia Virus protein VP39"/>
    <property type="match status" value="1"/>
</dbReference>
<dbReference type="STRING" id="244447.ENSCSEP00000028154"/>
<dbReference type="FunFam" id="3.40.50.150:FF:000025">
    <property type="entry name" value="N-terminal Xaa-Pro-Lys N-methyltransferase 1"/>
    <property type="match status" value="1"/>
</dbReference>
<dbReference type="CTD" id="28989"/>
<evidence type="ECO:0000256" key="8">
    <source>
        <dbReference type="ARBA" id="ARBA00047306"/>
    </source>
</evidence>
<dbReference type="Ensembl" id="ENSCSET00000028529.1">
    <property type="protein sequence ID" value="ENSCSEP00000028154.1"/>
    <property type="gene ID" value="ENSCSEG00000017989.1"/>
</dbReference>
<organism evidence="12 13">
    <name type="scientific">Cynoglossus semilaevis</name>
    <name type="common">Tongue sole</name>
    <dbReference type="NCBI Taxonomy" id="244447"/>
    <lineage>
        <taxon>Eukaryota</taxon>
        <taxon>Metazoa</taxon>
        <taxon>Chordata</taxon>
        <taxon>Craniata</taxon>
        <taxon>Vertebrata</taxon>
        <taxon>Euteleostomi</taxon>
        <taxon>Actinopterygii</taxon>
        <taxon>Neopterygii</taxon>
        <taxon>Teleostei</taxon>
        <taxon>Neoteleostei</taxon>
        <taxon>Acanthomorphata</taxon>
        <taxon>Carangaria</taxon>
        <taxon>Pleuronectiformes</taxon>
        <taxon>Pleuronectoidei</taxon>
        <taxon>Cynoglossidae</taxon>
        <taxon>Cynoglossinae</taxon>
        <taxon>Cynoglossus</taxon>
    </lineage>
</organism>
<dbReference type="Pfam" id="PF05891">
    <property type="entry name" value="Methyltransf_PK"/>
    <property type="match status" value="1"/>
</dbReference>
<evidence type="ECO:0000256" key="2">
    <source>
        <dbReference type="ARBA" id="ARBA00009059"/>
    </source>
</evidence>
<evidence type="ECO:0000256" key="11">
    <source>
        <dbReference type="PIRSR" id="PIRSR016958-1"/>
    </source>
</evidence>
<dbReference type="Proteomes" id="UP000265120">
    <property type="component" value="Chromosome 14"/>
</dbReference>
<dbReference type="InterPro" id="IPR029063">
    <property type="entry name" value="SAM-dependent_MTases_sf"/>
</dbReference>
<reference evidence="12" key="3">
    <citation type="submission" date="2025-09" db="UniProtKB">
        <authorList>
            <consortium name="Ensembl"/>
        </authorList>
    </citation>
    <scope>IDENTIFICATION</scope>
</reference>
<evidence type="ECO:0000256" key="10">
    <source>
        <dbReference type="ARBA" id="ARBA00048167"/>
    </source>
</evidence>
<dbReference type="PANTHER" id="PTHR12753">
    <property type="entry name" value="AD-003 - RELATED"/>
    <property type="match status" value="1"/>
</dbReference>
<protein>
    <recommendedName>
        <fullName evidence="7">protein N-terminal methyltransferase</fullName>
        <ecNumber evidence="7">2.1.1.244</ecNumber>
    </recommendedName>
</protein>
<evidence type="ECO:0000256" key="4">
    <source>
        <dbReference type="ARBA" id="ARBA00022679"/>
    </source>
</evidence>
<feature type="binding site" evidence="11">
    <location>
        <begin position="118"/>
        <end position="119"/>
    </location>
    <ligand>
        <name>S-adenosyl-L-methionine</name>
        <dbReference type="ChEBI" id="CHEBI:59789"/>
    </ligand>
</feature>
<accession>A0A3P8WN37</accession>
<evidence type="ECO:0000313" key="12">
    <source>
        <dbReference type="Ensembl" id="ENSCSEP00000028154.1"/>
    </source>
</evidence>
<keyword evidence="5 11" id="KW-0949">S-adenosyl-L-methionine</keyword>
<dbReference type="GO" id="GO:0005634">
    <property type="term" value="C:nucleus"/>
    <property type="evidence" value="ECO:0007669"/>
    <property type="project" value="UniProtKB-SubCell"/>
</dbReference>
<name>A0A3P8WN37_CYNSE</name>
<keyword evidence="6" id="KW-0539">Nucleus</keyword>
<dbReference type="GeneTree" id="ENSGT00390000008371"/>
<comment type="subcellular location">
    <subcellularLocation>
        <location evidence="1">Nucleus</location>
    </subcellularLocation>
</comment>
<dbReference type="OMA" id="PVRMYCL"/>
<feature type="binding site" evidence="11">
    <location>
        <position position="73"/>
    </location>
    <ligand>
        <name>S-adenosyl-L-methionine</name>
        <dbReference type="ChEBI" id="CHEBI:59789"/>
    </ligand>
</feature>
<dbReference type="CDD" id="cd02440">
    <property type="entry name" value="AdoMet_MTases"/>
    <property type="match status" value="1"/>
</dbReference>
<reference evidence="12" key="2">
    <citation type="submission" date="2025-08" db="UniProtKB">
        <authorList>
            <consortium name="Ensembl"/>
        </authorList>
    </citation>
    <scope>IDENTIFICATION</scope>
</reference>
<evidence type="ECO:0000256" key="6">
    <source>
        <dbReference type="ARBA" id="ARBA00023242"/>
    </source>
</evidence>
<keyword evidence="3" id="KW-0489">Methyltransferase</keyword>
<keyword evidence="4" id="KW-0808">Transferase</keyword>
<dbReference type="KEGG" id="csem:103389150"/>
<evidence type="ECO:0000256" key="5">
    <source>
        <dbReference type="ARBA" id="ARBA00022691"/>
    </source>
</evidence>
<feature type="binding site" evidence="11">
    <location>
        <position position="68"/>
    </location>
    <ligand>
        <name>S-adenosyl-L-methionine</name>
        <dbReference type="ChEBI" id="CHEBI:59789"/>
    </ligand>
</feature>
<evidence type="ECO:0000256" key="9">
    <source>
        <dbReference type="ARBA" id="ARBA00047885"/>
    </source>
</evidence>
<evidence type="ECO:0000256" key="1">
    <source>
        <dbReference type="ARBA" id="ARBA00004123"/>
    </source>
</evidence>
<dbReference type="PANTHER" id="PTHR12753:SF1">
    <property type="entry name" value="N-TERMINAL XAA-PRO-LYS N-METHYLTRANSFERASE 1"/>
    <property type="match status" value="1"/>
</dbReference>
<evidence type="ECO:0000313" key="13">
    <source>
        <dbReference type="Proteomes" id="UP000265120"/>
    </source>
</evidence>
<dbReference type="GO" id="GO:0032259">
    <property type="term" value="P:methylation"/>
    <property type="evidence" value="ECO:0007669"/>
    <property type="project" value="UniProtKB-KW"/>
</dbReference>
<comment type="catalytic activity">
    <reaction evidence="8">
        <text>N-terminal L-seryl-L-prolyl-L-lysyl-[protein] + 3 S-adenosyl-L-methionine = N-terminal N,N,N-trimethyl-L-seryl-L-prolyl-L-lysyl-[protein] + 3 S-adenosyl-L-homocysteine + 3 H(+)</text>
        <dbReference type="Rhea" id="RHEA:54724"/>
        <dbReference type="Rhea" id="RHEA-COMP:13789"/>
        <dbReference type="Rhea" id="RHEA-COMP:13973"/>
        <dbReference type="ChEBI" id="CHEBI:15378"/>
        <dbReference type="ChEBI" id="CHEBI:57856"/>
        <dbReference type="ChEBI" id="CHEBI:59789"/>
        <dbReference type="ChEBI" id="CHEBI:138061"/>
        <dbReference type="ChEBI" id="CHEBI:138317"/>
        <dbReference type="EC" id="2.1.1.244"/>
    </reaction>
</comment>
<sequence>MGDIKHDETNFYSNAEDYWREIPATVDGMLGGYGSISSIDINGSKTFLKKFLGEGEGKTGTSCALDCGAGIGRITKRLLLPLFTTVDLVDVTQEFLDKAKSYLGEEAKRVGHYFCSGLQDFVPEAGRYDVIWIQWVIGHLTDSHLVEFLRRCQKAIKPNGLIIIKDNVSYEGVVPDEVDSSVCRDLAIVRSLVATAGLRIIHEEQQVDFPKEIYQVHTLALR</sequence>
<dbReference type="RefSeq" id="XP_008322668.1">
    <property type="nucleotide sequence ID" value="XM_008324446.3"/>
</dbReference>
<reference evidence="12 13" key="1">
    <citation type="journal article" date="2014" name="Nat. Genet.">
        <title>Whole-genome sequence of a flatfish provides insights into ZW sex chromosome evolution and adaptation to a benthic lifestyle.</title>
        <authorList>
            <person name="Chen S."/>
            <person name="Zhang G."/>
            <person name="Shao C."/>
            <person name="Huang Q."/>
            <person name="Liu G."/>
            <person name="Zhang P."/>
            <person name="Song W."/>
            <person name="An N."/>
            <person name="Chalopin D."/>
            <person name="Volff J.N."/>
            <person name="Hong Y."/>
            <person name="Li Q."/>
            <person name="Sha Z."/>
            <person name="Zhou H."/>
            <person name="Xie M."/>
            <person name="Yu Q."/>
            <person name="Liu Y."/>
            <person name="Xiang H."/>
            <person name="Wang N."/>
            <person name="Wu K."/>
            <person name="Yang C."/>
            <person name="Zhou Q."/>
            <person name="Liao X."/>
            <person name="Yang L."/>
            <person name="Hu Q."/>
            <person name="Zhang J."/>
            <person name="Meng L."/>
            <person name="Jin L."/>
            <person name="Tian Y."/>
            <person name="Lian J."/>
            <person name="Yang J."/>
            <person name="Miao G."/>
            <person name="Liu S."/>
            <person name="Liang Z."/>
            <person name="Yan F."/>
            <person name="Li Y."/>
            <person name="Sun B."/>
            <person name="Zhang H."/>
            <person name="Zhang J."/>
            <person name="Zhu Y."/>
            <person name="Du M."/>
            <person name="Zhao Y."/>
            <person name="Schartl M."/>
            <person name="Tang Q."/>
            <person name="Wang J."/>
        </authorList>
    </citation>
    <scope>NUCLEOTIDE SEQUENCE</scope>
</reference>
<feature type="binding site" evidence="11">
    <location>
        <begin position="90"/>
        <end position="92"/>
    </location>
    <ligand>
        <name>S-adenosyl-L-methionine</name>
        <dbReference type="ChEBI" id="CHEBI:59789"/>
    </ligand>
</feature>
<proteinExistence type="inferred from homology"/>
<comment type="catalytic activity">
    <reaction evidence="9">
        <text>N-terminal L-prolyl-L-prolyl-L-lysyl-[protein] + 2 S-adenosyl-L-methionine = N-terminal N,N-dimethyl-L-prolyl-L-prolyl-L-lysyl-[protein] + 2 S-adenosyl-L-homocysteine + 2 H(+)</text>
        <dbReference type="Rhea" id="RHEA:54736"/>
        <dbReference type="Rhea" id="RHEA-COMP:13787"/>
        <dbReference type="Rhea" id="RHEA-COMP:13974"/>
        <dbReference type="ChEBI" id="CHEBI:15378"/>
        <dbReference type="ChEBI" id="CHEBI:57856"/>
        <dbReference type="ChEBI" id="CHEBI:59789"/>
        <dbReference type="ChEBI" id="CHEBI:138059"/>
        <dbReference type="ChEBI" id="CHEBI:138318"/>
        <dbReference type="EC" id="2.1.1.244"/>
    </reaction>
</comment>
<dbReference type="OrthoDB" id="1298661at2759"/>